<accession>A0A9D2BY58</accession>
<evidence type="ECO:0000313" key="2">
    <source>
        <dbReference type="EMBL" id="HIY20912.1"/>
    </source>
</evidence>
<organism evidence="2 3">
    <name type="scientific">Candidatus Flavonifractor merdigallinarum</name>
    <dbReference type="NCBI Taxonomy" id="2838589"/>
    <lineage>
        <taxon>Bacteria</taxon>
        <taxon>Bacillati</taxon>
        <taxon>Bacillota</taxon>
        <taxon>Clostridia</taxon>
        <taxon>Eubacteriales</taxon>
        <taxon>Oscillospiraceae</taxon>
        <taxon>Flavonifractor</taxon>
    </lineage>
</organism>
<protein>
    <submittedName>
        <fullName evidence="2">SMI1/KNR4 family protein</fullName>
    </submittedName>
</protein>
<dbReference type="SUPFAM" id="SSF160631">
    <property type="entry name" value="SMI1/KNR4-like"/>
    <property type="match status" value="1"/>
</dbReference>
<reference evidence="2" key="2">
    <citation type="submission" date="2021-04" db="EMBL/GenBank/DDBJ databases">
        <authorList>
            <person name="Gilroy R."/>
        </authorList>
    </citation>
    <scope>NUCLEOTIDE SEQUENCE</scope>
    <source>
        <strain evidence="2">ChiBcec16_6824</strain>
    </source>
</reference>
<comment type="caution">
    <text evidence="2">The sequence shown here is derived from an EMBL/GenBank/DDBJ whole genome shotgun (WGS) entry which is preliminary data.</text>
</comment>
<dbReference type="InterPro" id="IPR018958">
    <property type="entry name" value="Knr4/Smi1-like_dom"/>
</dbReference>
<dbReference type="AlphaFoldDB" id="A0A9D2BY58"/>
<gene>
    <name evidence="2" type="ORF">H9841_03290</name>
</gene>
<evidence type="ECO:0000313" key="3">
    <source>
        <dbReference type="Proteomes" id="UP000823868"/>
    </source>
</evidence>
<evidence type="ECO:0000259" key="1">
    <source>
        <dbReference type="Pfam" id="PF09346"/>
    </source>
</evidence>
<sequence>MLDVKRIQETLRYARLWEMDLTVFGSMAHQYYLAPPLPVGALERWETEHGLTLPEDYRTYITQVGNGLAGPGYGILPFDLQTFDPAWKNPCIYGPERQEEYNAVATEVQELMDEEVCTPEQDARYEADYEKLVGRLMRDGVLTIGTSGCCGVYGVALNGGNCGAFLHLTDELEYYDPGPNSRYVRPFAQVVEDWRAKIEAACDALTQAQLNRSARERRWMAEFAARWSEGAFEEAQRLVHELEKAPSISNKCLGFLDYLGKQSKDRANPSHWRKSGENWKELGRRMDAIVAARRGSFLPALSYPGYTRWYLCKHLTLEQFLDSLEEKTEVPAENS</sequence>
<dbReference type="Proteomes" id="UP000823868">
    <property type="component" value="Unassembled WGS sequence"/>
</dbReference>
<proteinExistence type="predicted"/>
<dbReference type="Pfam" id="PF09346">
    <property type="entry name" value="SMI1_KNR4"/>
    <property type="match status" value="1"/>
</dbReference>
<dbReference type="EMBL" id="DXDX01000062">
    <property type="protein sequence ID" value="HIY20912.1"/>
    <property type="molecule type" value="Genomic_DNA"/>
</dbReference>
<feature type="domain" description="Knr4/Smi1-like" evidence="1">
    <location>
        <begin position="41"/>
        <end position="171"/>
    </location>
</feature>
<name>A0A9D2BY58_9FIRM</name>
<dbReference type="InterPro" id="IPR037883">
    <property type="entry name" value="Knr4/Smi1-like_sf"/>
</dbReference>
<reference evidence="2" key="1">
    <citation type="journal article" date="2021" name="PeerJ">
        <title>Extensive microbial diversity within the chicken gut microbiome revealed by metagenomics and culture.</title>
        <authorList>
            <person name="Gilroy R."/>
            <person name="Ravi A."/>
            <person name="Getino M."/>
            <person name="Pursley I."/>
            <person name="Horton D.L."/>
            <person name="Alikhan N.F."/>
            <person name="Baker D."/>
            <person name="Gharbi K."/>
            <person name="Hall N."/>
            <person name="Watson M."/>
            <person name="Adriaenssens E.M."/>
            <person name="Foster-Nyarko E."/>
            <person name="Jarju S."/>
            <person name="Secka A."/>
            <person name="Antonio M."/>
            <person name="Oren A."/>
            <person name="Chaudhuri R.R."/>
            <person name="La Ragione R."/>
            <person name="Hildebrand F."/>
            <person name="Pallen M.J."/>
        </authorList>
    </citation>
    <scope>NUCLEOTIDE SEQUENCE</scope>
    <source>
        <strain evidence="2">ChiBcec16_6824</strain>
    </source>
</reference>